<dbReference type="Proteomes" id="UP000238196">
    <property type="component" value="Unassembled WGS sequence"/>
</dbReference>
<dbReference type="GO" id="GO:0019301">
    <property type="term" value="P:rhamnose catabolic process"/>
    <property type="evidence" value="ECO:0007669"/>
    <property type="project" value="TreeGrafter"/>
</dbReference>
<dbReference type="OrthoDB" id="9799608at2"/>
<gene>
    <name evidence="1" type="ORF">C4K68_06330</name>
</gene>
<accession>A0A2S5KVE6</accession>
<dbReference type="Gene3D" id="3.30.70.100">
    <property type="match status" value="1"/>
</dbReference>
<sequence>MRYASVMQLFPGCAAEYRQRHDAIWPELVALLQRYGIGDYHIWLEDDSGRLFASFEAPADLDTAGLKQEAVMQRWWAMMADIMQTLPDSNEPWAGALQPMFYLA</sequence>
<comment type="caution">
    <text evidence="1">The sequence shown here is derived from an EMBL/GenBank/DDBJ whole genome shotgun (WGS) entry which is preliminary data.</text>
</comment>
<dbReference type="Pfam" id="PF05336">
    <property type="entry name" value="rhaM"/>
    <property type="match status" value="1"/>
</dbReference>
<evidence type="ECO:0000313" key="1">
    <source>
        <dbReference type="EMBL" id="PPC78246.1"/>
    </source>
</evidence>
<proteinExistence type="predicted"/>
<dbReference type="InterPro" id="IPR011008">
    <property type="entry name" value="Dimeric_a/b-barrel"/>
</dbReference>
<reference evidence="1 2" key="1">
    <citation type="submission" date="2018-02" db="EMBL/GenBank/DDBJ databases">
        <title>novel marine gammaproteobacteria from coastal saline agro ecosystem.</title>
        <authorList>
            <person name="Krishnan R."/>
            <person name="Ramesh Kumar N."/>
        </authorList>
    </citation>
    <scope>NUCLEOTIDE SEQUENCE [LARGE SCALE GENOMIC DNA]</scope>
    <source>
        <strain evidence="1 2">228</strain>
    </source>
</reference>
<dbReference type="AlphaFoldDB" id="A0A2S5KVE6"/>
<evidence type="ECO:0000313" key="2">
    <source>
        <dbReference type="Proteomes" id="UP000238196"/>
    </source>
</evidence>
<organism evidence="1 2">
    <name type="scientific">Proteobacteria bacterium 228</name>
    <dbReference type="NCBI Taxonomy" id="2083153"/>
    <lineage>
        <taxon>Bacteria</taxon>
        <taxon>Pseudomonadati</taxon>
        <taxon>Pseudomonadota</taxon>
    </lineage>
</organism>
<dbReference type="PANTHER" id="PTHR34389">
    <property type="entry name" value="L-RHAMNOSE MUTAROTASE"/>
    <property type="match status" value="1"/>
</dbReference>
<dbReference type="SUPFAM" id="SSF54909">
    <property type="entry name" value="Dimeric alpha+beta barrel"/>
    <property type="match status" value="1"/>
</dbReference>
<dbReference type="EMBL" id="PRLP01000017">
    <property type="protein sequence ID" value="PPC78246.1"/>
    <property type="molecule type" value="Genomic_DNA"/>
</dbReference>
<dbReference type="GO" id="GO:0016857">
    <property type="term" value="F:racemase and epimerase activity, acting on carbohydrates and derivatives"/>
    <property type="evidence" value="ECO:0007669"/>
    <property type="project" value="InterPro"/>
</dbReference>
<name>A0A2S5KVE6_9PROT</name>
<dbReference type="InterPro" id="IPR008000">
    <property type="entry name" value="Rham/fucose_mutarotase"/>
</dbReference>
<protein>
    <submittedName>
        <fullName evidence="1">L-rhamnose mutarotase</fullName>
    </submittedName>
</protein>
<dbReference type="PANTHER" id="PTHR34389:SF2">
    <property type="entry name" value="L-RHAMNOSE MUTAROTASE"/>
    <property type="match status" value="1"/>
</dbReference>